<keyword evidence="2" id="KW-1185">Reference proteome</keyword>
<evidence type="ECO:0000313" key="1">
    <source>
        <dbReference type="EMBL" id="GEN83629.1"/>
    </source>
</evidence>
<proteinExistence type="predicted"/>
<comment type="caution">
    <text evidence="1">The sequence shown here is derived from an EMBL/GenBank/DDBJ whole genome shotgun (WGS) entry which is preliminary data.</text>
</comment>
<accession>A0A511Z852</accession>
<dbReference type="RefSeq" id="WP_170232662.1">
    <property type="nucleotide sequence ID" value="NZ_BJYL01000024.1"/>
</dbReference>
<evidence type="ECO:0000313" key="2">
    <source>
        <dbReference type="Proteomes" id="UP000321901"/>
    </source>
</evidence>
<evidence type="ECO:0008006" key="3">
    <source>
        <dbReference type="Google" id="ProtNLM"/>
    </source>
</evidence>
<dbReference type="AlphaFoldDB" id="A0A511Z852"/>
<sequence>MTGTIPEKVVNFNVYNDADKLVGVSNEITLPDFEAMTETVSGAGIAGEYESTTPGHFSSQTIEVSFRTISDSSFQFLKNRGQTIVLRAAQQSYDVTGGKTSIRPLKITIRGIPKSLSLGKVGVGTPTETAATIEILYIKIEESGRTLLELDKLNSIYIVDGDDLLEDVRNAI</sequence>
<dbReference type="Pfam" id="PF04985">
    <property type="entry name" value="Phage_tube"/>
    <property type="match status" value="1"/>
</dbReference>
<reference evidence="1 2" key="1">
    <citation type="submission" date="2019-07" db="EMBL/GenBank/DDBJ databases">
        <title>Whole genome shotgun sequence of Sporosarcina luteola NBRC 105378.</title>
        <authorList>
            <person name="Hosoyama A."/>
            <person name="Uohara A."/>
            <person name="Ohji S."/>
            <person name="Ichikawa N."/>
        </authorList>
    </citation>
    <scope>NUCLEOTIDE SEQUENCE [LARGE SCALE GENOMIC DNA]</scope>
    <source>
        <strain evidence="1 2">NBRC 105378</strain>
    </source>
</reference>
<gene>
    <name evidence="1" type="ORF">SLU01_19410</name>
</gene>
<dbReference type="EMBL" id="BJYL01000024">
    <property type="protein sequence ID" value="GEN83629.1"/>
    <property type="molecule type" value="Genomic_DNA"/>
</dbReference>
<name>A0A511Z852_9BACL</name>
<protein>
    <recommendedName>
        <fullName evidence="3">Phage tail protein</fullName>
    </recommendedName>
</protein>
<dbReference type="Proteomes" id="UP000321901">
    <property type="component" value="Unassembled WGS sequence"/>
</dbReference>
<dbReference type="InterPro" id="IPR006498">
    <property type="entry name" value="Tail_tube"/>
</dbReference>
<organism evidence="1 2">
    <name type="scientific">Sporosarcina luteola</name>
    <dbReference type="NCBI Taxonomy" id="582850"/>
    <lineage>
        <taxon>Bacteria</taxon>
        <taxon>Bacillati</taxon>
        <taxon>Bacillota</taxon>
        <taxon>Bacilli</taxon>
        <taxon>Bacillales</taxon>
        <taxon>Caryophanaceae</taxon>
        <taxon>Sporosarcina</taxon>
    </lineage>
</organism>